<feature type="transmembrane region" description="Helical" evidence="5">
    <location>
        <begin position="375"/>
        <end position="400"/>
    </location>
</feature>
<gene>
    <name evidence="7" type="ORF">GF867_05010</name>
</gene>
<feature type="transmembrane region" description="Helical" evidence="5">
    <location>
        <begin position="24"/>
        <end position="43"/>
    </location>
</feature>
<evidence type="ECO:0000259" key="6">
    <source>
        <dbReference type="Pfam" id="PF04932"/>
    </source>
</evidence>
<dbReference type="RefSeq" id="WP_153832005.1">
    <property type="nucleotide sequence ID" value="NZ_WJQT01000004.1"/>
</dbReference>
<evidence type="ECO:0000256" key="2">
    <source>
        <dbReference type="ARBA" id="ARBA00022692"/>
    </source>
</evidence>
<dbReference type="InterPro" id="IPR051533">
    <property type="entry name" value="WaaL-like"/>
</dbReference>
<evidence type="ECO:0000313" key="7">
    <source>
        <dbReference type="EMBL" id="MRJ46926.1"/>
    </source>
</evidence>
<keyword evidence="2 5" id="KW-0812">Transmembrane</keyword>
<feature type="transmembrane region" description="Helical" evidence="5">
    <location>
        <begin position="81"/>
        <end position="101"/>
    </location>
</feature>
<keyword evidence="3 5" id="KW-1133">Transmembrane helix</keyword>
<feature type="transmembrane region" description="Helical" evidence="5">
    <location>
        <begin position="153"/>
        <end position="176"/>
    </location>
</feature>
<feature type="transmembrane region" description="Helical" evidence="5">
    <location>
        <begin position="110"/>
        <end position="127"/>
    </location>
</feature>
<reference evidence="7 8" key="1">
    <citation type="submission" date="2019-11" db="EMBL/GenBank/DDBJ databases">
        <title>Characterisation of Fundicoccus ignavus gen. nov. sp. nov., a novel genus of the family Aerococcaceae from bulk tank milk.</title>
        <authorList>
            <person name="Siebert A."/>
            <person name="Huptas C."/>
            <person name="Wenning M."/>
            <person name="Scherer S."/>
            <person name="Doll E.V."/>
        </authorList>
    </citation>
    <scope>NUCLEOTIDE SEQUENCE [LARGE SCALE GENOMIC DNA]</scope>
    <source>
        <strain evidence="7 8">DSM 109652</strain>
    </source>
</reference>
<dbReference type="PANTHER" id="PTHR37422:SF23">
    <property type="entry name" value="TEICHURONIC ACID BIOSYNTHESIS PROTEIN TUAE"/>
    <property type="match status" value="1"/>
</dbReference>
<accession>A0A844C782</accession>
<protein>
    <recommendedName>
        <fullName evidence="6">O-antigen ligase-related domain-containing protein</fullName>
    </recommendedName>
</protein>
<feature type="transmembrane region" description="Helical" evidence="5">
    <location>
        <begin position="55"/>
        <end position="75"/>
    </location>
</feature>
<sequence length="448" mass="53075">MRKYLSSLMYSAIILAFFSWEYSIYLQLALASLTIFGLIWGVARSDIRFNVIIQPYSLMMLLLVIWAFTSIFWVADRTSWIISNGILAVTLIYGVSLSWLIREKLFRQHLSLVIIGIMIVHHVIGWFEVLSNQQYGAAERWSFDWLRQLHNPMLFFGNINDFALLCFFGLIFMMCWHPLDDKLRDMDGQYFSGFRTFENYSKTKTLALVSFKLLMTVSSLLLIYFANARGILFAAAYAMVFYLILHIKSAWLRRIVILFLGFICLVTVLMVYTDILDALWQDGSFVIRYNLIRNGWHHLKGSHYLGVGAGNTEYYMEHFNYYYTGGYRVMHNWWMGMLVEYGLPFFILYGVYHARVFLYAYYLAVKYDSQTGKWVATWLLGFIVAGFIPNTLFNFVWFWFIHNFVFVWFEYRLSTMELTDRALGLEFKLHYKLNQFSEWLDRKLVKEL</sequence>
<dbReference type="Proteomes" id="UP000440066">
    <property type="component" value="Unassembled WGS sequence"/>
</dbReference>
<evidence type="ECO:0000256" key="4">
    <source>
        <dbReference type="ARBA" id="ARBA00023136"/>
    </source>
</evidence>
<evidence type="ECO:0000256" key="1">
    <source>
        <dbReference type="ARBA" id="ARBA00004141"/>
    </source>
</evidence>
<dbReference type="Pfam" id="PF04932">
    <property type="entry name" value="Wzy_C"/>
    <property type="match status" value="1"/>
</dbReference>
<dbReference type="EMBL" id="WJQT01000004">
    <property type="protein sequence ID" value="MRJ46926.1"/>
    <property type="molecule type" value="Genomic_DNA"/>
</dbReference>
<feature type="domain" description="O-antigen ligase-related" evidence="6">
    <location>
        <begin position="215"/>
        <end position="349"/>
    </location>
</feature>
<evidence type="ECO:0000256" key="3">
    <source>
        <dbReference type="ARBA" id="ARBA00022989"/>
    </source>
</evidence>
<dbReference type="InterPro" id="IPR007016">
    <property type="entry name" value="O-antigen_ligase-rel_domated"/>
</dbReference>
<comment type="subcellular location">
    <subcellularLocation>
        <location evidence="1">Membrane</location>
        <topology evidence="1">Multi-pass membrane protein</topology>
    </subcellularLocation>
</comment>
<dbReference type="GO" id="GO:0016020">
    <property type="term" value="C:membrane"/>
    <property type="evidence" value="ECO:0007669"/>
    <property type="project" value="UniProtKB-SubCell"/>
</dbReference>
<feature type="transmembrane region" description="Helical" evidence="5">
    <location>
        <begin position="255"/>
        <end position="273"/>
    </location>
</feature>
<keyword evidence="4 5" id="KW-0472">Membrane</keyword>
<proteinExistence type="predicted"/>
<evidence type="ECO:0000313" key="8">
    <source>
        <dbReference type="Proteomes" id="UP000440066"/>
    </source>
</evidence>
<organism evidence="7 8">
    <name type="scientific">Fundicoccus ignavus</name>
    <dbReference type="NCBI Taxonomy" id="2664442"/>
    <lineage>
        <taxon>Bacteria</taxon>
        <taxon>Bacillati</taxon>
        <taxon>Bacillota</taxon>
        <taxon>Bacilli</taxon>
        <taxon>Lactobacillales</taxon>
        <taxon>Aerococcaceae</taxon>
        <taxon>Fundicoccus</taxon>
    </lineage>
</organism>
<comment type="caution">
    <text evidence="7">The sequence shown here is derived from an EMBL/GenBank/DDBJ whole genome shotgun (WGS) entry which is preliminary data.</text>
</comment>
<feature type="transmembrane region" description="Helical" evidence="5">
    <location>
        <begin position="231"/>
        <end position="248"/>
    </location>
</feature>
<dbReference type="AlphaFoldDB" id="A0A844C782"/>
<evidence type="ECO:0000256" key="5">
    <source>
        <dbReference type="SAM" id="Phobius"/>
    </source>
</evidence>
<feature type="transmembrane region" description="Helical" evidence="5">
    <location>
        <begin position="341"/>
        <end position="363"/>
    </location>
</feature>
<dbReference type="PANTHER" id="PTHR37422">
    <property type="entry name" value="TEICHURONIC ACID BIOSYNTHESIS PROTEIN TUAE"/>
    <property type="match status" value="1"/>
</dbReference>
<name>A0A844C782_9LACT</name>